<organism evidence="2 3">
    <name type="scientific">Brevundimonas aurantiaca</name>
    <dbReference type="NCBI Taxonomy" id="74316"/>
    <lineage>
        <taxon>Bacteria</taxon>
        <taxon>Pseudomonadati</taxon>
        <taxon>Pseudomonadota</taxon>
        <taxon>Alphaproteobacteria</taxon>
        <taxon>Caulobacterales</taxon>
        <taxon>Caulobacteraceae</taxon>
        <taxon>Brevundimonas</taxon>
    </lineage>
</organism>
<feature type="transmembrane region" description="Helical" evidence="1">
    <location>
        <begin position="44"/>
        <end position="63"/>
    </location>
</feature>
<evidence type="ECO:0000256" key="1">
    <source>
        <dbReference type="SAM" id="Phobius"/>
    </source>
</evidence>
<feature type="transmembrane region" description="Helical" evidence="1">
    <location>
        <begin position="12"/>
        <end position="32"/>
    </location>
</feature>
<accession>A0A7W9C9B3</accession>
<dbReference type="RefSeq" id="WP_224764354.1">
    <property type="nucleotide sequence ID" value="NZ_CAJFZW010000021.1"/>
</dbReference>
<dbReference type="AlphaFoldDB" id="A0A7W9C9B3"/>
<gene>
    <name evidence="2" type="ORF">GGQ93_002922</name>
</gene>
<dbReference type="Proteomes" id="UP000527324">
    <property type="component" value="Unassembled WGS sequence"/>
</dbReference>
<reference evidence="2 3" key="1">
    <citation type="submission" date="2020-08" db="EMBL/GenBank/DDBJ databases">
        <title>Genomic Encyclopedia of Type Strains, Phase IV (KMG-IV): sequencing the most valuable type-strain genomes for metagenomic binning, comparative biology and taxonomic classification.</title>
        <authorList>
            <person name="Goeker M."/>
        </authorList>
    </citation>
    <scope>NUCLEOTIDE SEQUENCE [LARGE SCALE GENOMIC DNA]</scope>
    <source>
        <strain evidence="2 3">DSM 4731</strain>
    </source>
</reference>
<protein>
    <submittedName>
        <fullName evidence="2">Uncharacterized protein</fullName>
    </submittedName>
</protein>
<keyword evidence="3" id="KW-1185">Reference proteome</keyword>
<dbReference type="GeneID" id="88840911"/>
<proteinExistence type="predicted"/>
<sequence length="64" mass="6498">MATAEAPLWRLIGGGFSLACLAGEAGLALLILKTRRGFEPAIGVGGCFIGGVGVVFQTLPLLLI</sequence>
<dbReference type="EMBL" id="JACHOQ010000011">
    <property type="protein sequence ID" value="MBB5741183.1"/>
    <property type="molecule type" value="Genomic_DNA"/>
</dbReference>
<evidence type="ECO:0000313" key="2">
    <source>
        <dbReference type="EMBL" id="MBB5741183.1"/>
    </source>
</evidence>
<name>A0A7W9C9B3_9CAUL</name>
<evidence type="ECO:0000313" key="3">
    <source>
        <dbReference type="Proteomes" id="UP000527324"/>
    </source>
</evidence>
<keyword evidence="1" id="KW-0812">Transmembrane</keyword>
<keyword evidence="1" id="KW-1133">Transmembrane helix</keyword>
<comment type="caution">
    <text evidence="2">The sequence shown here is derived from an EMBL/GenBank/DDBJ whole genome shotgun (WGS) entry which is preliminary data.</text>
</comment>
<keyword evidence="1" id="KW-0472">Membrane</keyword>